<evidence type="ECO:0000313" key="3">
    <source>
        <dbReference type="Proteomes" id="UP000044602"/>
    </source>
</evidence>
<dbReference type="Proteomes" id="UP000044602">
    <property type="component" value="Unassembled WGS sequence"/>
</dbReference>
<keyword evidence="1" id="KW-0813">Transport</keyword>
<feature type="non-terminal residue" evidence="2">
    <location>
        <position position="67"/>
    </location>
</feature>
<protein>
    <recommendedName>
        <fullName evidence="4">ABC transporter family G domain-containing protein</fullName>
    </recommendedName>
</protein>
<gene>
    <name evidence="2" type="ORF">BN1708_020412</name>
</gene>
<name>A0A0G4MUH3_VERLO</name>
<accession>A0A0G4MUH3</accession>
<dbReference type="PANTHER" id="PTHR19241">
    <property type="entry name" value="ATP-BINDING CASSETTE TRANSPORTER"/>
    <property type="match status" value="1"/>
</dbReference>
<organism evidence="2 3">
    <name type="scientific">Verticillium longisporum</name>
    <name type="common">Verticillium dahliae var. longisporum</name>
    <dbReference type="NCBI Taxonomy" id="100787"/>
    <lineage>
        <taxon>Eukaryota</taxon>
        <taxon>Fungi</taxon>
        <taxon>Dikarya</taxon>
        <taxon>Ascomycota</taxon>
        <taxon>Pezizomycotina</taxon>
        <taxon>Sordariomycetes</taxon>
        <taxon>Hypocreomycetidae</taxon>
        <taxon>Glomerellales</taxon>
        <taxon>Plectosphaerellaceae</taxon>
        <taxon>Verticillium</taxon>
    </lineage>
</organism>
<keyword evidence="3" id="KW-1185">Reference proteome</keyword>
<evidence type="ECO:0008006" key="4">
    <source>
        <dbReference type="Google" id="ProtNLM"/>
    </source>
</evidence>
<dbReference type="EMBL" id="CVQH01025141">
    <property type="protein sequence ID" value="CRK37956.1"/>
    <property type="molecule type" value="Genomic_DNA"/>
</dbReference>
<dbReference type="AlphaFoldDB" id="A0A0G4MUH3"/>
<reference evidence="2 3" key="1">
    <citation type="submission" date="2015-05" db="EMBL/GenBank/DDBJ databases">
        <authorList>
            <person name="Wang D.B."/>
            <person name="Wang M."/>
        </authorList>
    </citation>
    <scope>NUCLEOTIDE SEQUENCE [LARGE SCALE GENOMIC DNA]</scope>
    <source>
        <strain evidence="2">VL1</strain>
    </source>
</reference>
<sequence length="67" mass="7515">MMITNACVLSWDNSTRGLDASTALDFVKSLRVQTNLYKTSTFVSLYQASENIYNLFDKVMVIDGGQQ</sequence>
<evidence type="ECO:0000313" key="2">
    <source>
        <dbReference type="EMBL" id="CRK37956.1"/>
    </source>
</evidence>
<evidence type="ECO:0000256" key="1">
    <source>
        <dbReference type="ARBA" id="ARBA00022448"/>
    </source>
</evidence>
<proteinExistence type="predicted"/>
<dbReference type="STRING" id="100787.A0A0G4MUH3"/>